<dbReference type="InterPro" id="IPR001789">
    <property type="entry name" value="Sig_transdc_resp-reg_receiver"/>
</dbReference>
<dbReference type="SMART" id="SM00421">
    <property type="entry name" value="HTH_LUXR"/>
    <property type="match status" value="1"/>
</dbReference>
<keyword evidence="3" id="KW-0804">Transcription</keyword>
<evidence type="ECO:0000259" key="5">
    <source>
        <dbReference type="PROSITE" id="PS50110"/>
    </source>
</evidence>
<dbReference type="InParanoid" id="A0A2U3MVR5"/>
<dbReference type="PROSITE" id="PS50110">
    <property type="entry name" value="RESPONSE_REGULATORY"/>
    <property type="match status" value="1"/>
</dbReference>
<keyword evidence="7" id="KW-1185">Reference proteome</keyword>
<dbReference type="EMBL" id="OOGT01000020">
    <property type="protein sequence ID" value="SPL69527.1"/>
    <property type="molecule type" value="Genomic_DNA"/>
</dbReference>
<dbReference type="InterPro" id="IPR016032">
    <property type="entry name" value="Sig_transdc_resp-reg_C-effctor"/>
</dbReference>
<keyword evidence="4" id="KW-0597">Phosphoprotein</keyword>
<name>A0A2U3MVR5_9GAMM</name>
<dbReference type="PROSITE" id="PS00622">
    <property type="entry name" value="HTH_LUXR_1"/>
    <property type="match status" value="1"/>
</dbReference>
<dbReference type="Pfam" id="PF00196">
    <property type="entry name" value="GerE"/>
    <property type="match status" value="1"/>
</dbReference>
<dbReference type="GO" id="GO:0003677">
    <property type="term" value="F:DNA binding"/>
    <property type="evidence" value="ECO:0007669"/>
    <property type="project" value="UniProtKB-KW"/>
</dbReference>
<dbReference type="InterPro" id="IPR039420">
    <property type="entry name" value="WalR-like"/>
</dbReference>
<gene>
    <name evidence="6" type="primary">nreC</name>
    <name evidence="6" type="ORF">KPC_0705</name>
</gene>
<evidence type="ECO:0000256" key="3">
    <source>
        <dbReference type="ARBA" id="ARBA00023163"/>
    </source>
</evidence>
<dbReference type="GO" id="GO:0006355">
    <property type="term" value="P:regulation of DNA-templated transcription"/>
    <property type="evidence" value="ECO:0007669"/>
    <property type="project" value="InterPro"/>
</dbReference>
<dbReference type="RefSeq" id="WP_121973052.1">
    <property type="nucleotide sequence ID" value="NZ_OOGT01000020.1"/>
</dbReference>
<dbReference type="InterPro" id="IPR011006">
    <property type="entry name" value="CheY-like_superfamily"/>
</dbReference>
<sequence length="214" mass="24158">MVNRELILPIPVIILSTAVLLQLRLKSILLAIGYKSENIFFAETLIQANTILEHHSASFAIIDLDLLQNDGIGFIKSLKNYDPTIFILSVMSLQVKNSLLEALSSGATAYCFKEQDDMDIRSAIRTTIQGGAKIDPWVAQQILLKFDEKQAGISLNPAWSLNQTTLNEHELEILNEVAMGYSNKEIAEHLEISVFTLDSFIKHIYQKLKYFIFQ</sequence>
<keyword evidence="2" id="KW-0238">DNA-binding</keyword>
<reference evidence="7" key="1">
    <citation type="submission" date="2018-03" db="EMBL/GenBank/DDBJ databases">
        <authorList>
            <person name="Blom J."/>
        </authorList>
    </citation>
    <scope>NUCLEOTIDE SEQUENCE [LARGE SCALE GENOMIC DNA]</scope>
    <source>
        <strain evidence="7">KPC-SM-21</strain>
    </source>
</reference>
<dbReference type="Gene3D" id="3.40.50.2300">
    <property type="match status" value="1"/>
</dbReference>
<dbReference type="SUPFAM" id="SSF46894">
    <property type="entry name" value="C-terminal effector domain of the bipartite response regulators"/>
    <property type="match status" value="1"/>
</dbReference>
<feature type="modified residue" description="4-aspartylphosphate" evidence="4">
    <location>
        <position position="63"/>
    </location>
</feature>
<dbReference type="OrthoDB" id="9796655at2"/>
<organism evidence="6 7">
    <name type="scientific">Acinetobacter stercoris</name>
    <dbReference type="NCBI Taxonomy" id="2126983"/>
    <lineage>
        <taxon>Bacteria</taxon>
        <taxon>Pseudomonadati</taxon>
        <taxon>Pseudomonadota</taxon>
        <taxon>Gammaproteobacteria</taxon>
        <taxon>Moraxellales</taxon>
        <taxon>Moraxellaceae</taxon>
        <taxon>Acinetobacter</taxon>
    </lineage>
</organism>
<evidence type="ECO:0000256" key="2">
    <source>
        <dbReference type="ARBA" id="ARBA00023125"/>
    </source>
</evidence>
<keyword evidence="1" id="KW-0805">Transcription regulation</keyword>
<evidence type="ECO:0000313" key="7">
    <source>
        <dbReference type="Proteomes" id="UP000245974"/>
    </source>
</evidence>
<dbReference type="AlphaFoldDB" id="A0A2U3MVR5"/>
<dbReference type="PANTHER" id="PTHR43214:SF41">
    <property type="entry name" value="NITRATE_NITRITE RESPONSE REGULATOR PROTEIN NARP"/>
    <property type="match status" value="1"/>
</dbReference>
<evidence type="ECO:0000256" key="1">
    <source>
        <dbReference type="ARBA" id="ARBA00023015"/>
    </source>
</evidence>
<evidence type="ECO:0000313" key="6">
    <source>
        <dbReference type="EMBL" id="SPL69527.1"/>
    </source>
</evidence>
<dbReference type="PRINTS" id="PR00038">
    <property type="entry name" value="HTHLUXR"/>
</dbReference>
<protein>
    <submittedName>
        <fullName evidence="6">Oxygen regulatory protein NreC</fullName>
    </submittedName>
</protein>
<dbReference type="SUPFAM" id="SSF52172">
    <property type="entry name" value="CheY-like"/>
    <property type="match status" value="1"/>
</dbReference>
<feature type="domain" description="Response regulatory" evidence="5">
    <location>
        <begin position="11"/>
        <end position="128"/>
    </location>
</feature>
<dbReference type="PANTHER" id="PTHR43214">
    <property type="entry name" value="TWO-COMPONENT RESPONSE REGULATOR"/>
    <property type="match status" value="1"/>
</dbReference>
<dbReference type="Proteomes" id="UP000245974">
    <property type="component" value="Unassembled WGS sequence"/>
</dbReference>
<accession>A0A2U3MVR5</accession>
<proteinExistence type="predicted"/>
<evidence type="ECO:0000256" key="4">
    <source>
        <dbReference type="PROSITE-ProRule" id="PRU00169"/>
    </source>
</evidence>
<dbReference type="GO" id="GO:0000160">
    <property type="term" value="P:phosphorelay signal transduction system"/>
    <property type="evidence" value="ECO:0007669"/>
    <property type="project" value="InterPro"/>
</dbReference>
<dbReference type="InterPro" id="IPR000792">
    <property type="entry name" value="Tscrpt_reg_LuxR_C"/>
</dbReference>
<dbReference type="Pfam" id="PF00072">
    <property type="entry name" value="Response_reg"/>
    <property type="match status" value="1"/>
</dbReference>